<dbReference type="PANTHER" id="PTHR42923:SF3">
    <property type="entry name" value="PROTOPORPHYRINOGEN OXIDASE"/>
    <property type="match status" value="1"/>
</dbReference>
<dbReference type="Pfam" id="PF23300">
    <property type="entry name" value="HEAT_Nup120"/>
    <property type="match status" value="1"/>
</dbReference>
<evidence type="ECO:0000256" key="3">
    <source>
        <dbReference type="ARBA" id="ARBA00005073"/>
    </source>
</evidence>
<keyword evidence="10" id="KW-0627">Porphyrin biosynthesis</keyword>
<comment type="similarity">
    <text evidence="4">Belongs to the protoporphyrinogen/coproporphyrinogen oxidase family. Protoporphyrinogen oxidase subfamily.</text>
</comment>
<dbReference type="Pfam" id="PF01593">
    <property type="entry name" value="Amino_oxidase"/>
    <property type="match status" value="1"/>
</dbReference>
<evidence type="ECO:0000259" key="15">
    <source>
        <dbReference type="Pfam" id="PF23300"/>
    </source>
</evidence>
<evidence type="ECO:0000256" key="6">
    <source>
        <dbReference type="ARBA" id="ARBA00022630"/>
    </source>
</evidence>
<gene>
    <name evidence="16" type="ORF">CAS74_002498</name>
</gene>
<comment type="pathway">
    <text evidence="3">Porphyrin-containing compound metabolism; protoporphyrin-IX biosynthesis; protoporphyrin-IX from protoporphyrinogen-IX: step 1/1.</text>
</comment>
<evidence type="ECO:0000256" key="8">
    <source>
        <dbReference type="ARBA" id="ARBA00023002"/>
    </source>
</evidence>
<name>A0A1Z8JQ65_PICKU</name>
<dbReference type="InterPro" id="IPR036188">
    <property type="entry name" value="FAD/NAD-bd_sf"/>
</dbReference>
<dbReference type="EC" id="1.3.3.4" evidence="5"/>
<dbReference type="NCBIfam" id="TIGR00562">
    <property type="entry name" value="proto_IX_ox"/>
    <property type="match status" value="1"/>
</dbReference>
<feature type="region of interest" description="Disordered" evidence="12">
    <location>
        <begin position="1"/>
        <end position="34"/>
    </location>
</feature>
<comment type="catalytic activity">
    <reaction evidence="11">
        <text>protoporphyrinogen IX + 3 O2 = protoporphyrin IX + 3 H2O2</text>
        <dbReference type="Rhea" id="RHEA:25576"/>
        <dbReference type="ChEBI" id="CHEBI:15379"/>
        <dbReference type="ChEBI" id="CHEBI:16240"/>
        <dbReference type="ChEBI" id="CHEBI:57306"/>
        <dbReference type="ChEBI" id="CHEBI:57307"/>
        <dbReference type="EC" id="1.3.3.4"/>
    </reaction>
</comment>
<evidence type="ECO:0000313" key="16">
    <source>
        <dbReference type="EMBL" id="OUT22753.1"/>
    </source>
</evidence>
<dbReference type="VEuPathDB" id="FungiDB:C5L36_0D05150"/>
<dbReference type="GO" id="GO:0006782">
    <property type="term" value="P:protoporphyrinogen IX biosynthetic process"/>
    <property type="evidence" value="ECO:0007669"/>
    <property type="project" value="UniProtKB-UniPathway"/>
</dbReference>
<reference evidence="16 17" key="1">
    <citation type="submission" date="2017-05" db="EMBL/GenBank/DDBJ databases">
        <title>The Genome Sequence of Candida krusei Ckrusei653.</title>
        <authorList>
            <person name="Cuomo C."/>
            <person name="Forche A."/>
            <person name="Young S."/>
            <person name="Abouelleil A."/>
            <person name="Cao P."/>
            <person name="Chapman S."/>
            <person name="Cusick C."/>
            <person name="Shea T."/>
            <person name="Nusbaum C."/>
            <person name="Birren B."/>
        </authorList>
    </citation>
    <scope>NUCLEOTIDE SEQUENCE [LARGE SCALE GENOMIC DNA]</scope>
    <source>
        <strain evidence="16 17">Ckrusei653</strain>
    </source>
</reference>
<dbReference type="UniPathway" id="UPA00251">
    <property type="reaction ID" value="UER00324"/>
</dbReference>
<evidence type="ECO:0000256" key="7">
    <source>
        <dbReference type="ARBA" id="ARBA00022827"/>
    </source>
</evidence>
<feature type="domain" description="Amine oxidase" evidence="13">
    <location>
        <begin position="1144"/>
        <end position="1486"/>
    </location>
</feature>
<keyword evidence="7" id="KW-0274">FAD</keyword>
<evidence type="ECO:0000313" key="17">
    <source>
        <dbReference type="Proteomes" id="UP000195871"/>
    </source>
</evidence>
<comment type="caution">
    <text evidence="16">The sequence shown here is derived from an EMBL/GenBank/DDBJ whole genome shotgun (WGS) entry which is preliminary data.</text>
</comment>
<comment type="cofactor">
    <cofactor evidence="1">
        <name>FAD</name>
        <dbReference type="ChEBI" id="CHEBI:57692"/>
    </cofactor>
</comment>
<sequence>MVNKEKRSVTKSYSNFPEDSSDRQKEADMSDTPFKYSEAIKKTPLRRDDFIESSLSPLETHYGRFFHFKVDGAIDLNFSYSIGRSSDLGASDILTISPIQINEQIDEVLNSYTFQLPANVASNCITVTQDGNVVVVDMIMDTDILITLALNVNVFLGKQTLEMQNVYSWCKYSMPYSFVQRKPLLLKNLDQLNLLLSTMDGGLLLLSRTSIQADFVIRPFVTDSYFNSIKSKFFFGSKKSQAMISFDNFSVASSSYIDLLKITDDVFVTVSVDKKLAFWSLSHAAVLKEYQINDYLDRSLHSAVLSPLLPYSILGLSDNYITIFLSLDICYINIFKFSLDDFSIELVSQLTSPDYSNIWSPIDYIMKKNQDGSLLFWISWFFSNSSFYQSCLLANDENRTAHWSNCIPSMEYSDIKNSEFLSNLKELDEASDINKFSLRFIQSHYATETIQKALSIFNQNVSPSCKLHDLMTQVRDLVEFNGKTVDGLKDDWVMFAGACQDIEMKTIGKVYSISFDVSNLSDDPFLIALKGLNYYSIVKSSSPFESLYFNSINKRKACVLQNFEDINTIELLKLVDLILDYSKGYNEKVVHEMTSDLLSFRDIENIASIMSKLFDKYIINIANEQIVSQLISQLSNIDDASELFNFLSGLLTNNSTGYIPNNSSSFTEICQKLIENSILQNNLVAKKIIFGLMLILLTLDYTEPIGALFSKLYGSFKYIAFLERVNLLVENDLVVRYITKLVPRVYIKNNTINMLNTYILGQLCNKNFVYFVVSSLVHSAQSQTGYEFLNFLPTESTITIILRGLIMLETGNGEEAEKLFGDNVAEITSYRAPKNEVDSCEPISKVLSLILVDNPVDFFFNLTLIFETKKCYVQALELAIKASKSLTSHIEIGSDKEYEIYLKVFELALSLGEYELSFSSLKSMKHQYRIIPLRKFIYKLFQKNKLSLIIDFDYSDDLDHVDELIVGLGEEVLESALKYFRVCYSLRLKDGDFRGAVESLYRFNSVVGCKLPNISEETYNILKTNYLVLINLLHTLPGCDQWIIRRSPQEVGERVVDLNEIEIEYDNFLQKLKSGKMLTIDSYKRRLYDACLVTRSRRRCYCDKYRLIHLSPLKYRVKTINYQNYMSVSKLVQNAKVSVIGAGISGLSFSYFLGKLRPDVKITIFEKQTRVGGYINTAQANEETIKRTKLKSGRALKMEKGPRTLRGVSPGTLIIVDLLEKMGLLNELRGVHVRSEANKKYLKIEGHNGGELLEVPGPGCSISTMTSFFTSPLGRILIFSILRNLAFKPDGKQLDKMSVEEFLDRQFGKEFSSNILSALMYGIYAADVSDLNVSCVLPALVNMEKESGSVIKSMFKRLKYPKKTGIDHDVKEYIDNFGTKLNLEKMAAFLKKFPMLALTNGLSVLTDGLKDNMPPNVEIITGSGVQRIKEQDGKMIVVADKEYQFDHVRSTIDATSLGQMVEDKSSALLNQFQYTSVIVTNVLIPQAEAKNVKGFGFLVPKAQLNPQTRVMGVIFDSDVEEHSSPLFQGSIPRPLQVEGDGNIQEAINAIVSKPNILPENEKFTKLTFMSNIPRSGTYVVPSPAHMHAIVRSTLEDLLGSPSNLEFAIESGNLESSIPLYDRHYPERRELTLQNIEKTYKGKLSLGGWSFAQGVGVPDNVVTSLKAALSMF</sequence>
<dbReference type="InterPro" id="IPR004572">
    <property type="entry name" value="Protoporphyrinogen_oxidase"/>
</dbReference>
<keyword evidence="9" id="KW-0350">Heme biosynthesis</keyword>
<dbReference type="GO" id="GO:0004729">
    <property type="term" value="F:oxygen-dependent protoporphyrinogen oxidase activity"/>
    <property type="evidence" value="ECO:0007669"/>
    <property type="project" value="UniProtKB-EC"/>
</dbReference>
<evidence type="ECO:0000256" key="9">
    <source>
        <dbReference type="ARBA" id="ARBA00023133"/>
    </source>
</evidence>
<evidence type="ECO:0000256" key="12">
    <source>
        <dbReference type="SAM" id="MobiDB-lite"/>
    </source>
</evidence>
<evidence type="ECO:0000256" key="5">
    <source>
        <dbReference type="ARBA" id="ARBA00012867"/>
    </source>
</evidence>
<evidence type="ECO:0000259" key="14">
    <source>
        <dbReference type="Pfam" id="PF11715"/>
    </source>
</evidence>
<feature type="domain" description="Nucleoporin Nup120/160 beta-propeller" evidence="14">
    <location>
        <begin position="91"/>
        <end position="479"/>
    </location>
</feature>
<keyword evidence="6" id="KW-0285">Flavoprotein</keyword>
<dbReference type="InterPro" id="IPR002937">
    <property type="entry name" value="Amino_oxidase"/>
</dbReference>
<dbReference type="SUPFAM" id="SSF51905">
    <property type="entry name" value="FAD/NAD(P)-binding domain"/>
    <property type="match status" value="1"/>
</dbReference>
<dbReference type="PANTHER" id="PTHR42923">
    <property type="entry name" value="PROTOPORPHYRINOGEN OXIDASE"/>
    <property type="match status" value="1"/>
</dbReference>
<dbReference type="EMBL" id="NHMM01000003">
    <property type="protein sequence ID" value="OUT22753.1"/>
    <property type="molecule type" value="Genomic_DNA"/>
</dbReference>
<dbReference type="Gene3D" id="3.50.50.60">
    <property type="entry name" value="FAD/NAD(P)-binding domain"/>
    <property type="match status" value="1"/>
</dbReference>
<evidence type="ECO:0000256" key="2">
    <source>
        <dbReference type="ARBA" id="ARBA00002600"/>
    </source>
</evidence>
<feature type="domain" description="Nucleoporin nup120-like HEAT repeat" evidence="15">
    <location>
        <begin position="772"/>
        <end position="941"/>
    </location>
</feature>
<evidence type="ECO:0000259" key="13">
    <source>
        <dbReference type="Pfam" id="PF01593"/>
    </source>
</evidence>
<dbReference type="VEuPathDB" id="FungiDB:C5L36_0D05160"/>
<dbReference type="InterPro" id="IPR059141">
    <property type="entry name" value="Beta-prop_Nup120_160"/>
</dbReference>
<dbReference type="Pfam" id="PF11715">
    <property type="entry name" value="Beta-prop_Nup120_160"/>
    <property type="match status" value="1"/>
</dbReference>
<organism evidence="16 17">
    <name type="scientific">Pichia kudriavzevii</name>
    <name type="common">Yeast</name>
    <name type="synonym">Issatchenkia orientalis</name>
    <dbReference type="NCBI Taxonomy" id="4909"/>
    <lineage>
        <taxon>Eukaryota</taxon>
        <taxon>Fungi</taxon>
        <taxon>Dikarya</taxon>
        <taxon>Ascomycota</taxon>
        <taxon>Saccharomycotina</taxon>
        <taxon>Pichiomycetes</taxon>
        <taxon>Pichiales</taxon>
        <taxon>Pichiaceae</taxon>
        <taxon>Pichia</taxon>
    </lineage>
</organism>
<evidence type="ECO:0000256" key="1">
    <source>
        <dbReference type="ARBA" id="ARBA00001974"/>
    </source>
</evidence>
<dbReference type="InterPro" id="IPR056548">
    <property type="entry name" value="HEAT_Nup120"/>
</dbReference>
<accession>A0A1Z8JQ65</accession>
<dbReference type="InterPro" id="IPR050464">
    <property type="entry name" value="Zeta_carotene_desat/Oxidored"/>
</dbReference>
<proteinExistence type="inferred from homology"/>
<evidence type="ECO:0000256" key="11">
    <source>
        <dbReference type="ARBA" id="ARBA00047554"/>
    </source>
</evidence>
<evidence type="ECO:0000256" key="10">
    <source>
        <dbReference type="ARBA" id="ARBA00023244"/>
    </source>
</evidence>
<dbReference type="GO" id="GO:0005743">
    <property type="term" value="C:mitochondrial inner membrane"/>
    <property type="evidence" value="ECO:0007669"/>
    <property type="project" value="TreeGrafter"/>
</dbReference>
<protein>
    <recommendedName>
        <fullName evidence="5">protoporphyrinogen oxidase</fullName>
        <ecNumber evidence="5">1.3.3.4</ecNumber>
    </recommendedName>
</protein>
<dbReference type="Proteomes" id="UP000195871">
    <property type="component" value="Unassembled WGS sequence"/>
</dbReference>
<keyword evidence="8" id="KW-0560">Oxidoreductase</keyword>
<dbReference type="SUPFAM" id="SSF54373">
    <property type="entry name" value="FAD-linked reductases, C-terminal domain"/>
    <property type="match status" value="1"/>
</dbReference>
<comment type="function">
    <text evidence="2">Catalyzes the 6-electron oxidation of protoporphyrinogen-IX to form protoporphyrin-IX.</text>
</comment>
<evidence type="ECO:0000256" key="4">
    <source>
        <dbReference type="ARBA" id="ARBA00010551"/>
    </source>
</evidence>